<gene>
    <name evidence="5" type="ORF">AFUS01_LOCUS22377</name>
</gene>
<dbReference type="Proteomes" id="UP000708208">
    <property type="component" value="Unassembled WGS sequence"/>
</dbReference>
<evidence type="ECO:0000256" key="1">
    <source>
        <dbReference type="ARBA" id="ARBA00022723"/>
    </source>
</evidence>
<keyword evidence="1" id="KW-0479">Metal-binding</keyword>
<name>A0A8J2K8Z9_9HEXA</name>
<organism evidence="5 6">
    <name type="scientific">Allacma fusca</name>
    <dbReference type="NCBI Taxonomy" id="39272"/>
    <lineage>
        <taxon>Eukaryota</taxon>
        <taxon>Metazoa</taxon>
        <taxon>Ecdysozoa</taxon>
        <taxon>Arthropoda</taxon>
        <taxon>Hexapoda</taxon>
        <taxon>Collembola</taxon>
        <taxon>Symphypleona</taxon>
        <taxon>Sminthuridae</taxon>
        <taxon>Allacma</taxon>
    </lineage>
</organism>
<evidence type="ECO:0000259" key="4">
    <source>
        <dbReference type="Pfam" id="PF02892"/>
    </source>
</evidence>
<evidence type="ECO:0000313" key="6">
    <source>
        <dbReference type="Proteomes" id="UP000708208"/>
    </source>
</evidence>
<evidence type="ECO:0000256" key="3">
    <source>
        <dbReference type="ARBA" id="ARBA00022833"/>
    </source>
</evidence>
<evidence type="ECO:0000256" key="2">
    <source>
        <dbReference type="ARBA" id="ARBA00022771"/>
    </source>
</evidence>
<dbReference type="InterPro" id="IPR003656">
    <property type="entry name" value="Znf_BED"/>
</dbReference>
<dbReference type="Pfam" id="PF02892">
    <property type="entry name" value="zf-BED"/>
    <property type="match status" value="1"/>
</dbReference>
<dbReference type="GO" id="GO:0003677">
    <property type="term" value="F:DNA binding"/>
    <property type="evidence" value="ECO:0007669"/>
    <property type="project" value="InterPro"/>
</dbReference>
<comment type="caution">
    <text evidence="5">The sequence shown here is derived from an EMBL/GenBank/DDBJ whole genome shotgun (WGS) entry which is preliminary data.</text>
</comment>
<keyword evidence="2" id="KW-0863">Zinc-finger</keyword>
<dbReference type="EMBL" id="CAJVCH010259956">
    <property type="protein sequence ID" value="CAG7733964.1"/>
    <property type="molecule type" value="Genomic_DNA"/>
</dbReference>
<feature type="domain" description="BED-type" evidence="4">
    <location>
        <begin position="13"/>
        <end position="62"/>
    </location>
</feature>
<keyword evidence="6" id="KW-1185">Reference proteome</keyword>
<sequence>MQSKRRKPIAVLSKYYSFFTWVPDQKRSGQGKWKCKTCGNEYVVSKGGGTGSLKNHPDRSHKNLLPVIDKEIHICQINKTSEDFSRAINCKDGIRRKLPKPDFVKDDKFLVTSNQPFSLVEEEEFRNFVGYCSGNNLAANFPSRTTA</sequence>
<protein>
    <recommendedName>
        <fullName evidence="4">BED-type domain-containing protein</fullName>
    </recommendedName>
</protein>
<evidence type="ECO:0000313" key="5">
    <source>
        <dbReference type="EMBL" id="CAG7733964.1"/>
    </source>
</evidence>
<dbReference type="SMART" id="SM00614">
    <property type="entry name" value="ZnF_BED"/>
    <property type="match status" value="1"/>
</dbReference>
<keyword evidence="3" id="KW-0862">Zinc</keyword>
<dbReference type="GO" id="GO:0008270">
    <property type="term" value="F:zinc ion binding"/>
    <property type="evidence" value="ECO:0007669"/>
    <property type="project" value="UniProtKB-KW"/>
</dbReference>
<dbReference type="AlphaFoldDB" id="A0A8J2K8Z9"/>
<dbReference type="OrthoDB" id="8067503at2759"/>
<proteinExistence type="predicted"/>
<accession>A0A8J2K8Z9</accession>
<reference evidence="5" key="1">
    <citation type="submission" date="2021-06" db="EMBL/GenBank/DDBJ databases">
        <authorList>
            <person name="Hodson N. C."/>
            <person name="Mongue J. A."/>
            <person name="Jaron S. K."/>
        </authorList>
    </citation>
    <scope>NUCLEOTIDE SEQUENCE</scope>
</reference>